<dbReference type="GO" id="GO:0009025">
    <property type="term" value="F:tagatose-bisphosphate aldolase activity"/>
    <property type="evidence" value="ECO:0007669"/>
    <property type="project" value="UniProtKB-EC"/>
</dbReference>
<dbReference type="Gene3D" id="3.20.20.70">
    <property type="entry name" value="Aldolase class I"/>
    <property type="match status" value="1"/>
</dbReference>
<dbReference type="EMBL" id="VSSQ01124065">
    <property type="protein sequence ID" value="MPN55149.1"/>
    <property type="molecule type" value="Genomic_DNA"/>
</dbReference>
<reference evidence="1" key="1">
    <citation type="submission" date="2019-08" db="EMBL/GenBank/DDBJ databases">
        <authorList>
            <person name="Kucharzyk K."/>
            <person name="Murdoch R.W."/>
            <person name="Higgins S."/>
            <person name="Loffler F."/>
        </authorList>
    </citation>
    <scope>NUCLEOTIDE SEQUENCE</scope>
</reference>
<dbReference type="EC" id="4.1.2.40" evidence="1"/>
<dbReference type="SUPFAM" id="SSF51569">
    <property type="entry name" value="Aldolase"/>
    <property type="match status" value="1"/>
</dbReference>
<dbReference type="GO" id="GO:0005975">
    <property type="term" value="P:carbohydrate metabolic process"/>
    <property type="evidence" value="ECO:0007669"/>
    <property type="project" value="InterPro"/>
</dbReference>
<dbReference type="InterPro" id="IPR013785">
    <property type="entry name" value="Aldolase_TIM"/>
</dbReference>
<evidence type="ECO:0000313" key="1">
    <source>
        <dbReference type="EMBL" id="MPN55149.1"/>
    </source>
</evidence>
<organism evidence="1">
    <name type="scientific">bioreactor metagenome</name>
    <dbReference type="NCBI Taxonomy" id="1076179"/>
    <lineage>
        <taxon>unclassified sequences</taxon>
        <taxon>metagenomes</taxon>
        <taxon>ecological metagenomes</taxon>
    </lineage>
</organism>
<proteinExistence type="predicted"/>
<gene>
    <name evidence="1" type="primary">gatY_6</name>
    <name evidence="1" type="ORF">SDC9_202828</name>
</gene>
<accession>A0A645IXI2</accession>
<dbReference type="PANTHER" id="PTHR30304">
    <property type="entry name" value="D-TAGATOSE-1,6-BISPHOSPHATE ALDOLASE"/>
    <property type="match status" value="1"/>
</dbReference>
<keyword evidence="1" id="KW-0456">Lyase</keyword>
<dbReference type="Pfam" id="PF01116">
    <property type="entry name" value="F_bP_aldolase"/>
    <property type="match status" value="1"/>
</dbReference>
<dbReference type="InterPro" id="IPR000771">
    <property type="entry name" value="FBA_II"/>
</dbReference>
<name>A0A645IXI2_9ZZZZ</name>
<protein>
    <submittedName>
        <fullName evidence="1">D-tagatose-1,6-bisphosphate aldolase subunit GatY</fullName>
        <ecNumber evidence="1">4.1.2.40</ecNumber>
    </submittedName>
</protein>
<dbReference type="GO" id="GO:0008270">
    <property type="term" value="F:zinc ion binding"/>
    <property type="evidence" value="ECO:0007669"/>
    <property type="project" value="InterPro"/>
</dbReference>
<dbReference type="PANTHER" id="PTHR30304:SF0">
    <property type="entry name" value="D-TAGATOSE-1,6-BISPHOSPHATE ALDOLASE SUBUNIT GATY-RELATED"/>
    <property type="match status" value="1"/>
</dbReference>
<dbReference type="AlphaFoldDB" id="A0A645IXI2"/>
<dbReference type="InterPro" id="IPR050246">
    <property type="entry name" value="Class_II_FBP_aldolase"/>
</dbReference>
<comment type="caution">
    <text evidence="1">The sequence shown here is derived from an EMBL/GenBank/DDBJ whole genome shotgun (WGS) entry which is preliminary data.</text>
</comment>
<sequence length="163" mass="17567">MTIEGELGHVGDGATGACWQEADENAGSPDVLTEPSELKLFLQETGADAVAVAVGTQHGVYTREPKLDFERLEKLNQEACVPLVLHGGSGTPDADLKRAVELGICKVNVFSEIIGAFFTTLKQTLLHTEQMVIWPSVAFEKPYAALQSVVKEKIMLLGSNDRA</sequence>